<dbReference type="NCBIfam" id="TIGR01494">
    <property type="entry name" value="ATPase_P-type"/>
    <property type="match status" value="2"/>
</dbReference>
<evidence type="ECO:0000256" key="7">
    <source>
        <dbReference type="ARBA" id="ARBA00022553"/>
    </source>
</evidence>
<keyword evidence="24" id="KW-0804">Transcription</keyword>
<dbReference type="GO" id="GO:1990433">
    <property type="term" value="C:CSL-Notch-Mastermind transcription factor complex"/>
    <property type="evidence" value="ECO:0007669"/>
    <property type="project" value="UniProtKB-ARBA"/>
</dbReference>
<evidence type="ECO:0000256" key="26">
    <source>
        <dbReference type="RuleBase" id="RU361146"/>
    </source>
</evidence>
<evidence type="ECO:0000256" key="14">
    <source>
        <dbReference type="ARBA" id="ARBA00022840"/>
    </source>
</evidence>
<dbReference type="InterPro" id="IPR022141">
    <property type="entry name" value="ATP_Ca_trans_C"/>
</dbReference>
<dbReference type="InterPro" id="IPR023299">
    <property type="entry name" value="ATPase_P-typ_cyto_dom_N"/>
</dbReference>
<dbReference type="InterPro" id="IPR004014">
    <property type="entry name" value="ATPase_P-typ_cation-transptr_N"/>
</dbReference>
<dbReference type="InterPro" id="IPR059000">
    <property type="entry name" value="ATPase_P-type_domA"/>
</dbReference>
<evidence type="ECO:0000256" key="16">
    <source>
        <dbReference type="ARBA" id="ARBA00022860"/>
    </source>
</evidence>
<feature type="compositionally biased region" description="Basic and acidic residues" evidence="27">
    <location>
        <begin position="1515"/>
        <end position="1526"/>
    </location>
</feature>
<evidence type="ECO:0000256" key="4">
    <source>
        <dbReference type="ARBA" id="ARBA00009704"/>
    </source>
</evidence>
<dbReference type="WBParaSite" id="TMUE_3000011507.1">
    <property type="protein sequence ID" value="TMUE_3000011507.1"/>
    <property type="gene ID" value="WBGene00288816"/>
</dbReference>
<dbReference type="InterPro" id="IPR037095">
    <property type="entry name" value="RBP-J/Cbf11_DNA-bd_sf"/>
</dbReference>
<keyword evidence="5 26" id="KW-0813">Transport</keyword>
<dbReference type="FunFam" id="3.40.50.1000:FF:000144">
    <property type="entry name" value="copper-transporting ATPase 1 isoform X2"/>
    <property type="match status" value="1"/>
</dbReference>
<dbReference type="GO" id="GO:0006825">
    <property type="term" value="P:copper ion transport"/>
    <property type="evidence" value="ECO:0007669"/>
    <property type="project" value="UniProtKB-KW"/>
</dbReference>
<keyword evidence="6" id="KW-1003">Cell membrane</keyword>
<dbReference type="InterPro" id="IPR036358">
    <property type="entry name" value="BTD_sf"/>
</dbReference>
<dbReference type="InterPro" id="IPR008250">
    <property type="entry name" value="ATPase_P-typ_transduc_dom_A_sf"/>
</dbReference>
<feature type="domain" description="Beta-trefoil DNA-binding" evidence="30">
    <location>
        <begin position="1750"/>
        <end position="1898"/>
    </location>
</feature>
<dbReference type="PRINTS" id="PR00120">
    <property type="entry name" value="HATPASE"/>
</dbReference>
<keyword evidence="16" id="KW-0112">Calmodulin-binding</keyword>
<name>A0A5S6QX85_TRIMR</name>
<feature type="transmembrane region" description="Helical" evidence="26">
    <location>
        <begin position="1026"/>
        <end position="1043"/>
    </location>
</feature>
<keyword evidence="12" id="KW-0187">Copper transport</keyword>
<dbReference type="GO" id="GO:0003700">
    <property type="term" value="F:DNA-binding transcription factor activity"/>
    <property type="evidence" value="ECO:0007669"/>
    <property type="project" value="InterPro"/>
</dbReference>
<dbReference type="SFLD" id="SFLDG00002">
    <property type="entry name" value="C1.7:_P-type_atpase_like"/>
    <property type="match status" value="1"/>
</dbReference>
<dbReference type="Pfam" id="PF09271">
    <property type="entry name" value="LAG1-DNAbind"/>
    <property type="match status" value="1"/>
</dbReference>
<protein>
    <recommendedName>
        <fullName evidence="26">Calcium-transporting ATPase</fullName>
        <ecNumber evidence="26">7.2.2.10</ecNumber>
    </recommendedName>
</protein>
<dbReference type="Gene3D" id="2.80.10.50">
    <property type="match status" value="1"/>
</dbReference>
<feature type="transmembrane region" description="Helical" evidence="26">
    <location>
        <begin position="479"/>
        <end position="508"/>
    </location>
</feature>
<dbReference type="Pfam" id="PF00689">
    <property type="entry name" value="Cation_ATPase_C"/>
    <property type="match status" value="1"/>
</dbReference>
<dbReference type="InterPro" id="IPR001757">
    <property type="entry name" value="P_typ_ATPase"/>
</dbReference>
<evidence type="ECO:0000256" key="2">
    <source>
        <dbReference type="ARBA" id="ARBA00004651"/>
    </source>
</evidence>
<comment type="similarity">
    <text evidence="4">Belongs to the Su(H) family.</text>
</comment>
<keyword evidence="19" id="KW-0186">Copper</keyword>
<feature type="region of interest" description="Disordered" evidence="27">
    <location>
        <begin position="1326"/>
        <end position="1368"/>
    </location>
</feature>
<reference evidence="32" key="1">
    <citation type="submission" date="2019-12" db="UniProtKB">
        <authorList>
            <consortium name="WormBaseParasite"/>
        </authorList>
    </citation>
    <scope>IDENTIFICATION</scope>
</reference>
<evidence type="ECO:0000256" key="1">
    <source>
        <dbReference type="ARBA" id="ARBA00004123"/>
    </source>
</evidence>
<sequence>MRLESLWRMNSWKEPQRVYRREYLSTHVWTPSFLERSANPALSHSDYVWEDIGRSKFLHGCHIRINEWRRLDTGRRRRFGGSPPLNDLREAASFFCQMRRHQVGVASCSVEKNQAKNAKMTGSDECTSIELMELMEKRGIEGVQEVRDRYGGVDGLCQRLRTSINDGLSDKEDIEVRRRLYGSNYIPPKPPKSFFRHAWEAMQDLTLIILIAAAVISLGLSFYPDANKSEVDQSAEWIEGAAIFVAILVVVLVTAGNNYSKDIQFRGLQASVEEEQKFCVVRNGQAEQVLVRDIVVGDICLVKYGDLIPADGVIIQCNDLKLDESSLTGESDMVRKGAGIDLMVLSGTHVMEGSGKIVVTAVGLNSQSGIIMKLLGSAQETVRHSANHEGKTLGNANAEPKVSNGVDGHIKQAGEAAETKSRKAEKSVLQGKLTRLSQQIGIAGTVVAVLTVVVLILRYSIEKFVIQQKPFSINDMHDFVSFVIIGITVLVIAVPEGLPLAVTLSLAYSVKKMMKDNNLVRHLYACETMGNATAICSDKTGTLTTNSMTVVQCYLKGQHFRKLPLWEELPRTLQELLVYCISINSSYSSQVIPSKTAGEKWQQIGNKTECALLGFLLNMGEGYEELREAIPEERLVKVYTFNSVRKSMSTVITLPKGRNGYRLLSKGASEVLLRKCQFILGEDGHPQILSEKMLKHVLKNVVENMASNGLRTICLAYRDFVESDAGINEESVAQPIDWDDENAVLTNLTCIGIVGIQDPVRPEVPAAIRNCQMAGITVRMVTGDNLNTARSIAQQCGIINPASDFLVLEGPVFNQKIRDENGVVQQDLIDKIWPTLRVLARSSPTDKYTLVKGDGTNDGPALRKADVGFAMGIAGTDVAKEASDIILTDDNFISIVKAVMWGRNVYDSIAKFLQFQLTVNLVAVLVAFVGACSIEDSPLKAIQMLWVNLIMDSLAALALSTESPQEDLLKRKPYGRKKPIISRQMMKSILGHGIYQLVVVFVLLFTGDRIFDIDSGIGKRTMPTQHFTLIFNVFVLMTLFNMFNARKIHGEHNVFERVYRNPLFCGIWISCIVLQILIVEVGGYAFSTVSLSLAQWMWCFFFSVGELLWGQLVISIPSHTLPRKMEVGAGDVVEIPLKGFQPIEPDILSFPCEDRSATGLWQWGVNRVQTKIRVIEAFRDGISPGGSFKKSSIFRRSIHKLQSFRGKSPSPNGEQDSSRVWFKLFCLSLRRQCQPIVLERVFYLLNCSLEGTSNKAGRPSVEELVFLLFAERHCGNFAYFQGCTSMHALSKNVAGFQLGWPSAYATVPHGRIAMKDQQLKIAPDEMDKELSPPLRHPKRWCSNGPEASRSNWPPPAVQSSSLTAHRQGQSAPYDLSQSLFQVAIPSIVDLVQCNPSLWPPLAFGDIWLKNISENGARYVGSSGGANGLSTPVCCPLSPSERNRKEPLNCPSGKTGAIANDVNGVRGGAATSMKSGGERPSTELNNQDVNTTGSIALAGKGRKRTVEGDPGDDDRESQADQSDHAILDESGDQDEGSNGSRSSLPLDMCQLTPSAVKLTRESMQRYLNGGLGCTVTIFHAKVAQKSYGSEKRFFCPPPAVYLSGEGWKHKEQQVASLCQSQSHLSLIDSSGSGTPVRMALSPGSLRKYSKKEFETHEVDKTAHPNELVVTIGIGNLEQEDQVLEFPSGKSFCTAKNLFISDSDKRKYFELLVNLTYTCGYEVGIFSSQRIKVISKPSKKKQSMKNTDCKYLCIASGTKVALFNRLRSQTVSTRYLHVRNGSFYASSTQWGAFAIHLLEDDATEAEEFAVRDGFIHYGSTVKLVDSISGIALPRLVIRRIEKQMALLDSEEPVSQLHKCAFYMKDTNCMYLCLSQDRIIQYQAQPARESNKHIITDSAAWTIISTEKAEYRFYEAMGPVSVPVTPVPTVRSLHFNGGGDSAYVELCGSNFLPGLKVWFGDVEANTVFRGEQLLFCSVPPISRFRPEWLNSNENHSVPISLVRFDGVIYYTGMTFTYTPEKPLHGAIRCD</sequence>
<keyword evidence="14 26" id="KW-0067">ATP-binding</keyword>
<dbReference type="FunFam" id="1.20.1110.10:FF:000001">
    <property type="entry name" value="Calcium-transporting ATPase"/>
    <property type="match status" value="1"/>
</dbReference>
<feature type="transmembrane region" description="Helical" evidence="26">
    <location>
        <begin position="235"/>
        <end position="256"/>
    </location>
</feature>
<dbReference type="FunFam" id="2.80.10.50:FF:000003">
    <property type="entry name" value="recombining binding protein suppressor of hairless"/>
    <property type="match status" value="1"/>
</dbReference>
<dbReference type="SUPFAM" id="SSF110217">
    <property type="entry name" value="DNA-binding protein LAG-1 (CSL)"/>
    <property type="match status" value="1"/>
</dbReference>
<dbReference type="GO" id="GO:0005524">
    <property type="term" value="F:ATP binding"/>
    <property type="evidence" value="ECO:0007669"/>
    <property type="project" value="UniProtKB-KW"/>
</dbReference>
<feature type="transmembrane region" description="Helical" evidence="26">
    <location>
        <begin position="205"/>
        <end position="223"/>
    </location>
</feature>
<organism evidence="31 32">
    <name type="scientific">Trichuris muris</name>
    <name type="common">Mouse whipworm</name>
    <dbReference type="NCBI Taxonomy" id="70415"/>
    <lineage>
        <taxon>Eukaryota</taxon>
        <taxon>Metazoa</taxon>
        <taxon>Ecdysozoa</taxon>
        <taxon>Nematoda</taxon>
        <taxon>Enoplea</taxon>
        <taxon>Dorylaimia</taxon>
        <taxon>Trichinellida</taxon>
        <taxon>Trichuridae</taxon>
        <taxon>Trichuris</taxon>
    </lineage>
</organism>
<dbReference type="InterPro" id="IPR044492">
    <property type="entry name" value="P_typ_ATPase_HD_dom"/>
</dbReference>
<dbReference type="InterPro" id="IPR006408">
    <property type="entry name" value="P-type_ATPase_IIB"/>
</dbReference>
<dbReference type="GO" id="GO:0000978">
    <property type="term" value="F:RNA polymerase II cis-regulatory region sequence-specific DNA binding"/>
    <property type="evidence" value="ECO:0007669"/>
    <property type="project" value="InterPro"/>
</dbReference>
<dbReference type="InterPro" id="IPR023298">
    <property type="entry name" value="ATPase_P-typ_TM_dom_sf"/>
</dbReference>
<feature type="transmembrane region" description="Helical" evidence="26">
    <location>
        <begin position="440"/>
        <end position="459"/>
    </location>
</feature>
<dbReference type="EC" id="7.2.2.10" evidence="26"/>
<dbReference type="Proteomes" id="UP000046395">
    <property type="component" value="Unassembled WGS sequence"/>
</dbReference>
<comment type="similarity">
    <text evidence="3">Belongs to the cation transport ATPase (P-type) (TC 3.A.3) family. Type IIB subfamily.</text>
</comment>
<evidence type="ECO:0000256" key="22">
    <source>
        <dbReference type="ARBA" id="ARBA00023125"/>
    </source>
</evidence>
<keyword evidence="9 26" id="KW-0812">Transmembrane</keyword>
<dbReference type="Pfam" id="PF00690">
    <property type="entry name" value="Cation_ATPase_N"/>
    <property type="match status" value="1"/>
</dbReference>
<feature type="domain" description="RBP-J/Cbf11/Cbf12 DNA binding" evidence="29">
    <location>
        <begin position="1573"/>
        <end position="1746"/>
    </location>
</feature>
<evidence type="ECO:0000256" key="21">
    <source>
        <dbReference type="ARBA" id="ARBA00023065"/>
    </source>
</evidence>
<comment type="caution">
    <text evidence="26">Lacks conserved residue(s) required for the propagation of feature annotation.</text>
</comment>
<dbReference type="Pfam" id="PF09270">
    <property type="entry name" value="BTD"/>
    <property type="match status" value="1"/>
</dbReference>
<dbReference type="SMART" id="SM01267">
    <property type="entry name" value="LAG1_DNAbind"/>
    <property type="match status" value="1"/>
</dbReference>
<keyword evidence="22" id="KW-0238">DNA-binding</keyword>
<dbReference type="SUPFAM" id="SSF81296">
    <property type="entry name" value="E set domains"/>
    <property type="match status" value="1"/>
</dbReference>
<dbReference type="Gene3D" id="3.40.1110.10">
    <property type="entry name" value="Calcium-transporting ATPase, cytoplasmic domain N"/>
    <property type="match status" value="1"/>
</dbReference>
<evidence type="ECO:0000256" key="6">
    <source>
        <dbReference type="ARBA" id="ARBA00022475"/>
    </source>
</evidence>
<dbReference type="InterPro" id="IPR006068">
    <property type="entry name" value="ATPase_P-typ_cation-transptr_C"/>
</dbReference>
<evidence type="ECO:0000256" key="5">
    <source>
        <dbReference type="ARBA" id="ARBA00022448"/>
    </source>
</evidence>
<keyword evidence="31" id="KW-1185">Reference proteome</keyword>
<dbReference type="Gene3D" id="2.60.40.1450">
    <property type="entry name" value="LAG1, DNA binding domain"/>
    <property type="match status" value="1"/>
</dbReference>
<dbReference type="Gene3D" id="2.60.40.10">
    <property type="entry name" value="Immunoglobulins"/>
    <property type="match status" value="1"/>
</dbReference>
<keyword evidence="11 26" id="KW-0547">Nucleotide-binding</keyword>
<dbReference type="STRING" id="70415.A0A5S6QX85"/>
<dbReference type="InterPro" id="IPR015351">
    <property type="entry name" value="RBP-J/Cbf11/Cbf12_DNA-bd"/>
</dbReference>
<evidence type="ECO:0000256" key="9">
    <source>
        <dbReference type="ARBA" id="ARBA00022692"/>
    </source>
</evidence>
<dbReference type="SUPFAM" id="SSF56784">
    <property type="entry name" value="HAD-like"/>
    <property type="match status" value="1"/>
</dbReference>
<dbReference type="SMART" id="SM01268">
    <property type="entry name" value="BTD"/>
    <property type="match status" value="1"/>
</dbReference>
<keyword evidence="25" id="KW-0539">Nucleus</keyword>
<evidence type="ECO:0000259" key="29">
    <source>
        <dbReference type="SMART" id="SM01267"/>
    </source>
</evidence>
<dbReference type="InterPro" id="IPR015350">
    <property type="entry name" value="Beta-trefoil_DNA-bd_dom"/>
</dbReference>
<evidence type="ECO:0000256" key="24">
    <source>
        <dbReference type="ARBA" id="ARBA00023163"/>
    </source>
</evidence>
<feature type="transmembrane region" description="Helical" evidence="26">
    <location>
        <begin position="1063"/>
        <end position="1087"/>
    </location>
</feature>
<evidence type="ECO:0000256" key="11">
    <source>
        <dbReference type="ARBA" id="ARBA00022741"/>
    </source>
</evidence>
<keyword evidence="23 26" id="KW-0472">Membrane</keyword>
<dbReference type="NCBIfam" id="TIGR01517">
    <property type="entry name" value="ATPase-IIB_Ca"/>
    <property type="match status" value="1"/>
</dbReference>
<dbReference type="FunFam" id="2.70.150.10:FF:000001">
    <property type="entry name" value="Calcium-transporting ATPase"/>
    <property type="match status" value="1"/>
</dbReference>
<evidence type="ECO:0000256" key="20">
    <source>
        <dbReference type="ARBA" id="ARBA00023015"/>
    </source>
</evidence>
<keyword evidence="20" id="KW-0805">Transcription regulation</keyword>
<evidence type="ECO:0000259" key="28">
    <source>
        <dbReference type="SMART" id="SM00831"/>
    </source>
</evidence>
<dbReference type="GO" id="GO:0005886">
    <property type="term" value="C:plasma membrane"/>
    <property type="evidence" value="ECO:0007669"/>
    <property type="project" value="UniProtKB-SubCell"/>
</dbReference>
<dbReference type="SUPFAM" id="SSF81660">
    <property type="entry name" value="Metal cation-transporting ATPase, ATP-binding domain N"/>
    <property type="match status" value="1"/>
</dbReference>
<feature type="region of interest" description="Disordered" evidence="27">
    <location>
        <begin position="385"/>
        <end position="405"/>
    </location>
</feature>
<dbReference type="FunFam" id="1.20.1110.10:FF:000002">
    <property type="entry name" value="Calcium-transporting ATPase"/>
    <property type="match status" value="1"/>
</dbReference>
<feature type="region of interest" description="Disordered" evidence="27">
    <location>
        <begin position="1437"/>
        <end position="1545"/>
    </location>
</feature>
<dbReference type="PRINTS" id="PR00119">
    <property type="entry name" value="CATATPASE"/>
</dbReference>
<dbReference type="Pfam" id="PF00122">
    <property type="entry name" value="E1-E2_ATPase"/>
    <property type="match status" value="1"/>
</dbReference>
<dbReference type="Pfam" id="PF13246">
    <property type="entry name" value="Cation_ATPase"/>
    <property type="match status" value="1"/>
</dbReference>
<evidence type="ECO:0000256" key="23">
    <source>
        <dbReference type="ARBA" id="ARBA00023136"/>
    </source>
</evidence>
<dbReference type="SUPFAM" id="SSF81665">
    <property type="entry name" value="Calcium ATPase, transmembrane domain M"/>
    <property type="match status" value="1"/>
</dbReference>
<dbReference type="InterPro" id="IPR018303">
    <property type="entry name" value="ATPase_P-typ_P_site"/>
</dbReference>
<feature type="compositionally biased region" description="Polar residues" evidence="27">
    <location>
        <begin position="1357"/>
        <end position="1368"/>
    </location>
</feature>
<dbReference type="GO" id="GO:0005388">
    <property type="term" value="F:P-type calcium transporter activity"/>
    <property type="evidence" value="ECO:0007669"/>
    <property type="project" value="UniProtKB-EC"/>
</dbReference>
<evidence type="ECO:0000256" key="27">
    <source>
        <dbReference type="SAM" id="MobiDB-lite"/>
    </source>
</evidence>
<keyword evidence="15" id="KW-0460">Magnesium</keyword>
<dbReference type="SUPFAM" id="SSF49417">
    <property type="entry name" value="p53-like transcription factors"/>
    <property type="match status" value="1"/>
</dbReference>
<dbReference type="SMART" id="SM00831">
    <property type="entry name" value="Cation_ATPase_N"/>
    <property type="match status" value="1"/>
</dbReference>
<feature type="compositionally biased region" description="Polar residues" evidence="27">
    <location>
        <begin position="1481"/>
        <end position="1493"/>
    </location>
</feature>
<dbReference type="CDD" id="cd02081">
    <property type="entry name" value="P-type_ATPase_Ca_PMCA-like"/>
    <property type="match status" value="1"/>
</dbReference>
<dbReference type="SUPFAM" id="SSF81653">
    <property type="entry name" value="Calcium ATPase, transduction domain A"/>
    <property type="match status" value="1"/>
</dbReference>
<evidence type="ECO:0000256" key="15">
    <source>
        <dbReference type="ARBA" id="ARBA00022842"/>
    </source>
</evidence>
<comment type="subcellular location">
    <subcellularLocation>
        <location evidence="2">Cell membrane</location>
        <topology evidence="2">Multi-pass membrane protein</topology>
    </subcellularLocation>
    <subcellularLocation>
        <location evidence="26">Membrane</location>
        <topology evidence="26">Multi-pass membrane protein</topology>
    </subcellularLocation>
    <subcellularLocation>
        <location evidence="1">Nucleus</location>
    </subcellularLocation>
</comment>
<evidence type="ECO:0000313" key="31">
    <source>
        <dbReference type="Proteomes" id="UP000046395"/>
    </source>
</evidence>
<evidence type="ECO:0000256" key="3">
    <source>
        <dbReference type="ARBA" id="ARBA00006124"/>
    </source>
</evidence>
<comment type="function">
    <text evidence="26">Catalyzes the hydrolysis of ATP coupled with the transport of calcium.</text>
</comment>
<keyword evidence="17" id="KW-1278">Translocase</keyword>
<evidence type="ECO:0000256" key="13">
    <source>
        <dbReference type="ARBA" id="ARBA00022837"/>
    </source>
</evidence>
<keyword evidence="21 26" id="KW-0406">Ion transport</keyword>
<evidence type="ECO:0000256" key="25">
    <source>
        <dbReference type="ARBA" id="ARBA00023242"/>
    </source>
</evidence>
<dbReference type="GO" id="GO:0016887">
    <property type="term" value="F:ATP hydrolysis activity"/>
    <property type="evidence" value="ECO:0007669"/>
    <property type="project" value="InterPro"/>
</dbReference>
<dbReference type="GO" id="GO:0051480">
    <property type="term" value="P:regulation of cytosolic calcium ion concentration"/>
    <property type="evidence" value="ECO:0007669"/>
    <property type="project" value="TreeGrafter"/>
</dbReference>
<evidence type="ECO:0000256" key="18">
    <source>
        <dbReference type="ARBA" id="ARBA00022989"/>
    </source>
</evidence>
<dbReference type="PANTHER" id="PTHR24093">
    <property type="entry name" value="CATION TRANSPORTING ATPASE"/>
    <property type="match status" value="1"/>
</dbReference>
<accession>A0A5S6QX85</accession>
<evidence type="ECO:0000256" key="19">
    <source>
        <dbReference type="ARBA" id="ARBA00023008"/>
    </source>
</evidence>
<dbReference type="Gene3D" id="1.20.1110.10">
    <property type="entry name" value="Calcium-transporting ATPase, transmembrane domain"/>
    <property type="match status" value="3"/>
</dbReference>
<evidence type="ECO:0000256" key="12">
    <source>
        <dbReference type="ARBA" id="ARBA00022796"/>
    </source>
</evidence>
<dbReference type="InterPro" id="IPR038007">
    <property type="entry name" value="RBP-Jkappa_IPT"/>
</dbReference>
<evidence type="ECO:0000256" key="8">
    <source>
        <dbReference type="ARBA" id="ARBA00022568"/>
    </source>
</evidence>
<dbReference type="GO" id="GO:0005516">
    <property type="term" value="F:calmodulin binding"/>
    <property type="evidence" value="ECO:0007669"/>
    <property type="project" value="UniProtKB-KW"/>
</dbReference>
<dbReference type="PANTHER" id="PTHR24093:SF369">
    <property type="entry name" value="CALCIUM-TRANSPORTING ATPASE"/>
    <property type="match status" value="1"/>
</dbReference>
<proteinExistence type="inferred from homology"/>
<dbReference type="InterPro" id="IPR008967">
    <property type="entry name" value="p53-like_TF_DNA-bd_sf"/>
</dbReference>
<dbReference type="Pfam" id="PF20144">
    <property type="entry name" value="TIG_SUH"/>
    <property type="match status" value="1"/>
</dbReference>
<dbReference type="InterPro" id="IPR014756">
    <property type="entry name" value="Ig_E-set"/>
</dbReference>
<feature type="domain" description="Cation-transporting P-type ATPase N-terminal" evidence="28">
    <location>
        <begin position="149"/>
        <end position="222"/>
    </location>
</feature>
<dbReference type="FunFam" id="1.20.1110.10:FF:000033">
    <property type="entry name" value="Calcium-transporting ATPase"/>
    <property type="match status" value="1"/>
</dbReference>
<dbReference type="Gene3D" id="2.70.150.10">
    <property type="entry name" value="Calcium-transporting ATPase, cytoplasmic transduction domain A"/>
    <property type="match status" value="1"/>
</dbReference>
<evidence type="ECO:0000313" key="32">
    <source>
        <dbReference type="WBParaSite" id="TMUE_3000011507.1"/>
    </source>
</evidence>
<feature type="transmembrane region" description="Helical" evidence="26">
    <location>
        <begin position="985"/>
        <end position="1006"/>
    </location>
</feature>
<keyword evidence="7" id="KW-0597">Phosphoprotein</keyword>
<dbReference type="InterPro" id="IPR036412">
    <property type="entry name" value="HAD-like_sf"/>
</dbReference>
<keyword evidence="13 26" id="KW-0106">Calcium</keyword>
<dbReference type="SFLD" id="SFLDF00027">
    <property type="entry name" value="p-type_atpase"/>
    <property type="match status" value="1"/>
</dbReference>
<evidence type="ECO:0000256" key="17">
    <source>
        <dbReference type="ARBA" id="ARBA00022967"/>
    </source>
</evidence>
<dbReference type="SFLD" id="SFLDS00003">
    <property type="entry name" value="Haloacid_Dehalogenase"/>
    <property type="match status" value="1"/>
</dbReference>
<evidence type="ECO:0000259" key="30">
    <source>
        <dbReference type="SMART" id="SM01268"/>
    </source>
</evidence>
<keyword evidence="18 26" id="KW-1133">Transmembrane helix</keyword>
<dbReference type="Pfam" id="PF12424">
    <property type="entry name" value="ATP_Ca_trans_C"/>
    <property type="match status" value="1"/>
</dbReference>
<dbReference type="GO" id="GO:0006357">
    <property type="term" value="P:regulation of transcription by RNA polymerase II"/>
    <property type="evidence" value="ECO:0007669"/>
    <property type="project" value="InterPro"/>
</dbReference>
<dbReference type="GO" id="GO:0046872">
    <property type="term" value="F:metal ion binding"/>
    <property type="evidence" value="ECO:0007669"/>
    <property type="project" value="UniProtKB-KW"/>
</dbReference>
<keyword evidence="10" id="KW-0479">Metal-binding</keyword>
<evidence type="ECO:0000256" key="10">
    <source>
        <dbReference type="ARBA" id="ARBA00022723"/>
    </source>
</evidence>
<comment type="catalytic activity">
    <reaction evidence="26">
        <text>Ca(2+)(in) + ATP + H2O = Ca(2+)(out) + ADP + phosphate + H(+)</text>
        <dbReference type="Rhea" id="RHEA:18105"/>
        <dbReference type="ChEBI" id="CHEBI:15377"/>
        <dbReference type="ChEBI" id="CHEBI:15378"/>
        <dbReference type="ChEBI" id="CHEBI:29108"/>
        <dbReference type="ChEBI" id="CHEBI:30616"/>
        <dbReference type="ChEBI" id="CHEBI:43474"/>
        <dbReference type="ChEBI" id="CHEBI:456216"/>
        <dbReference type="EC" id="7.2.2.10"/>
    </reaction>
</comment>
<keyword evidence="8 26" id="KW-0109">Calcium transport</keyword>
<dbReference type="PROSITE" id="PS00154">
    <property type="entry name" value="ATPASE_E1_E2"/>
    <property type="match status" value="1"/>
</dbReference>
<dbReference type="InterPro" id="IPR013783">
    <property type="entry name" value="Ig-like_fold"/>
</dbReference>